<evidence type="ECO:0000259" key="3">
    <source>
        <dbReference type="Pfam" id="PF13193"/>
    </source>
</evidence>
<dbReference type="EMBL" id="JBBWRZ010000010">
    <property type="protein sequence ID" value="KAK8227391.1"/>
    <property type="molecule type" value="Genomic_DNA"/>
</dbReference>
<dbReference type="PANTHER" id="PTHR24096:SF422">
    <property type="entry name" value="BCDNA.GH02901"/>
    <property type="match status" value="1"/>
</dbReference>
<accession>A0ABR1YEK2</accession>
<name>A0ABR1YEK2_9PEZI</name>
<keyword evidence="5" id="KW-1185">Reference proteome</keyword>
<evidence type="ECO:0000259" key="2">
    <source>
        <dbReference type="Pfam" id="PF00501"/>
    </source>
</evidence>
<dbReference type="Gene3D" id="3.30.300.30">
    <property type="match status" value="1"/>
</dbReference>
<protein>
    <submittedName>
        <fullName evidence="4">CoA ligase</fullName>
    </submittedName>
</protein>
<dbReference type="InterPro" id="IPR020845">
    <property type="entry name" value="AMP-binding_CS"/>
</dbReference>
<dbReference type="InterPro" id="IPR042099">
    <property type="entry name" value="ANL_N_sf"/>
</dbReference>
<dbReference type="PROSITE" id="PS00455">
    <property type="entry name" value="AMP_BINDING"/>
    <property type="match status" value="1"/>
</dbReference>
<comment type="caution">
    <text evidence="4">The sequence shown here is derived from an EMBL/GenBank/DDBJ whole genome shotgun (WGS) entry which is preliminary data.</text>
</comment>
<dbReference type="GO" id="GO:0016874">
    <property type="term" value="F:ligase activity"/>
    <property type="evidence" value="ECO:0007669"/>
    <property type="project" value="UniProtKB-KW"/>
</dbReference>
<evidence type="ECO:0000313" key="4">
    <source>
        <dbReference type="EMBL" id="KAK8227391.1"/>
    </source>
</evidence>
<dbReference type="Proteomes" id="UP001492380">
    <property type="component" value="Unassembled WGS sequence"/>
</dbReference>
<dbReference type="Pfam" id="PF00501">
    <property type="entry name" value="AMP-binding"/>
    <property type="match status" value="1"/>
</dbReference>
<proteinExistence type="predicted"/>
<feature type="domain" description="AMP-binding enzyme C-terminal" evidence="3">
    <location>
        <begin position="469"/>
        <end position="547"/>
    </location>
</feature>
<organism evidence="4 5">
    <name type="scientific">Phyllosticta capitalensis</name>
    <dbReference type="NCBI Taxonomy" id="121624"/>
    <lineage>
        <taxon>Eukaryota</taxon>
        <taxon>Fungi</taxon>
        <taxon>Dikarya</taxon>
        <taxon>Ascomycota</taxon>
        <taxon>Pezizomycotina</taxon>
        <taxon>Dothideomycetes</taxon>
        <taxon>Dothideomycetes incertae sedis</taxon>
        <taxon>Botryosphaeriales</taxon>
        <taxon>Phyllostictaceae</taxon>
        <taxon>Phyllosticta</taxon>
    </lineage>
</organism>
<evidence type="ECO:0000313" key="5">
    <source>
        <dbReference type="Proteomes" id="UP001492380"/>
    </source>
</evidence>
<dbReference type="PANTHER" id="PTHR24096">
    <property type="entry name" value="LONG-CHAIN-FATTY-ACID--COA LIGASE"/>
    <property type="match status" value="1"/>
</dbReference>
<feature type="region of interest" description="Disordered" evidence="1">
    <location>
        <begin position="379"/>
        <end position="400"/>
    </location>
</feature>
<gene>
    <name evidence="4" type="ORF">HDK90DRAFT_58412</name>
</gene>
<dbReference type="InterPro" id="IPR025110">
    <property type="entry name" value="AMP-bd_C"/>
</dbReference>
<dbReference type="InterPro" id="IPR000873">
    <property type="entry name" value="AMP-dep_synth/lig_dom"/>
</dbReference>
<dbReference type="SUPFAM" id="SSF56801">
    <property type="entry name" value="Acetyl-CoA synthetase-like"/>
    <property type="match status" value="1"/>
</dbReference>
<evidence type="ECO:0000256" key="1">
    <source>
        <dbReference type="SAM" id="MobiDB-lite"/>
    </source>
</evidence>
<dbReference type="Pfam" id="PF13193">
    <property type="entry name" value="AMP-binding_C"/>
    <property type="match status" value="1"/>
</dbReference>
<dbReference type="InterPro" id="IPR045851">
    <property type="entry name" value="AMP-bd_C_sf"/>
</dbReference>
<feature type="domain" description="AMP-dependent synthetase/ligase" evidence="2">
    <location>
        <begin position="46"/>
        <end position="414"/>
    </location>
</feature>
<dbReference type="Gene3D" id="3.40.50.12780">
    <property type="entry name" value="N-terminal domain of ligase-like"/>
    <property type="match status" value="1"/>
</dbReference>
<keyword evidence="4" id="KW-0436">Ligase</keyword>
<reference evidence="4 5" key="1">
    <citation type="submission" date="2024-04" db="EMBL/GenBank/DDBJ databases">
        <title>Phyllosticta paracitricarpa is synonymous to the EU quarantine fungus P. citricarpa based on phylogenomic analyses.</title>
        <authorList>
            <consortium name="Lawrence Berkeley National Laboratory"/>
            <person name="Van Ingen-Buijs V.A."/>
            <person name="Van Westerhoven A.C."/>
            <person name="Haridas S."/>
            <person name="Skiadas P."/>
            <person name="Martin F."/>
            <person name="Groenewald J.Z."/>
            <person name="Crous P.W."/>
            <person name="Seidl M.F."/>
        </authorList>
    </citation>
    <scope>NUCLEOTIDE SEQUENCE [LARGE SCALE GENOMIC DNA]</scope>
    <source>
        <strain evidence="4 5">CBS 123374</strain>
    </source>
</reference>
<sequence>MSFKSLNPDINFPTDVTTWEWLFASPDSPISKYHTSQLAGYQDATTDERLNWLDVKITSTYLSTALVKKCGLKSGQTVSLFSQNTIWYPVAMHAALRAGAMVSGASPAYNVEEMAYALKTASAKFLMTSPSSMEVAVKAAEKAGLARENLFLLEGEMDGFTTIKELIEVGKSYGEEGQVEPFKIPAGKTNGDVCGFLSFSSGTTGLPKAVMISHQNVIAQCLQIAQLTPADHKKILAVLPSFHITGLVHILHLPLVTNAEVLFLPAFSMPTMLATIQKHRIAELLLVPPILIRLVRDPLVADYDLSCVKRFSSGAAPLSAEILALLQQRFPGTGFKQGYGMTESCSCITAHPPHLYDFAHAHTVGTIVAGTEVKIVREVEDDASSSSSSPPEALGVGQPGEIWARGPQITMGYLNNAAATAATFDAGGDGQGWLRTGDQGVVDARGVVTVLDRIKEMIKVKGIAVAPAELEDLLLGHALVDDVAVMGVPDDYAGERPKAFVVLKKGVQPTDEVGSELMKYVREHKVRHKHLGELEFVDEIPKSASGKILRRVLKNSTAGKKGRVIRDAVKEKAML</sequence>